<dbReference type="Gene3D" id="3.30.950.30">
    <property type="entry name" value="Schlafen, AAA domain"/>
    <property type="match status" value="1"/>
</dbReference>
<evidence type="ECO:0000313" key="3">
    <source>
        <dbReference type="EMBL" id="KFB72159.1"/>
    </source>
</evidence>
<dbReference type="InterPro" id="IPR038475">
    <property type="entry name" value="RecG_C_sf"/>
</dbReference>
<dbReference type="PANTHER" id="PTHR30595">
    <property type="entry name" value="GLPR-RELATED TRANSCRIPTIONAL REPRESSOR"/>
    <property type="match status" value="1"/>
</dbReference>
<feature type="domain" description="Filamentation induced by cAMP protein Fic-like C-terminal" evidence="2">
    <location>
        <begin position="427"/>
        <end position="487"/>
    </location>
</feature>
<dbReference type="Pfam" id="PF13749">
    <property type="entry name" value="HATPase_c_4"/>
    <property type="match status" value="1"/>
</dbReference>
<dbReference type="PANTHER" id="PTHR30595:SF6">
    <property type="entry name" value="SCHLAFEN ALBA-2 DOMAIN-CONTAINING PROTEIN"/>
    <property type="match status" value="1"/>
</dbReference>
<dbReference type="Pfam" id="PF04326">
    <property type="entry name" value="SLFN_AlbA_2"/>
    <property type="match status" value="1"/>
</dbReference>
<organism evidence="3 4">
    <name type="scientific">Candidatus Accumulibacter phosphatis</name>
    <dbReference type="NCBI Taxonomy" id="327160"/>
    <lineage>
        <taxon>Bacteria</taxon>
        <taxon>Pseudomonadati</taxon>
        <taxon>Pseudomonadota</taxon>
        <taxon>Betaproteobacteria</taxon>
        <taxon>Candidatus Accumulibacter</taxon>
    </lineage>
</organism>
<dbReference type="AlphaFoldDB" id="A0A080M523"/>
<comment type="caution">
    <text evidence="3">The sequence shown here is derived from an EMBL/GenBank/DDBJ whole genome shotgun (WGS) entry which is preliminary data.</text>
</comment>
<dbReference type="EMBL" id="JDVG02000430">
    <property type="protein sequence ID" value="KFB72159.1"/>
    <property type="molecule type" value="Genomic_DNA"/>
</dbReference>
<sequence>MQAEELQAILARGEDSRHQFKRDFTNADSLAAELVALANGLGGQILIGVADHGQPGGLSAQDFARLNQLLSNAASQHVRPPLSPRSQNVQTDQGLVLVVDVSPGINKPYMDLLGRVWVKSGTDKRHVTAREELQRMFQAGGLVQADQVPVRDASWADIDERSFARYLERRYQQSPEQTVLTLPALFENLKLASDSIPNLAGILLFGKFPERHLHVCMIAAVCFPGTKLSDNRYLDSENIQGTLEEQYQRGMAFIKRNLHHVQGDQGFNSLGLLEVPEEAFIELLVNALVHRDFFTNATVRLFVFADRVEIISPGHLPDSLTAEQIRAGTSNRRNKVLAEHAAHILPYRGLGTGIPRALGAWPKIDLIDERDGNQFRAVLWRPRTEQVTEQVGKRSGSRSVQVTAQVTGEVTPRAGTQPDSQPESLAERVLKLLVAGAMGKAGISQALGQREVSGQLNKTIRGLLAQNRIEMTRPDTPNSRLQKYRLTEHGRTLLAHKNNEEPKA</sequence>
<evidence type="ECO:0000259" key="2">
    <source>
        <dbReference type="Pfam" id="PF21247"/>
    </source>
</evidence>
<dbReference type="Gene3D" id="3.30.565.60">
    <property type="match status" value="1"/>
</dbReference>
<proteinExistence type="predicted"/>
<dbReference type="InterPro" id="IPR049514">
    <property type="entry name" value="Fic-like_C"/>
</dbReference>
<evidence type="ECO:0000259" key="1">
    <source>
        <dbReference type="Pfam" id="PF04326"/>
    </source>
</evidence>
<evidence type="ECO:0000313" key="4">
    <source>
        <dbReference type="Proteomes" id="UP000020077"/>
    </source>
</evidence>
<dbReference type="InterPro" id="IPR038461">
    <property type="entry name" value="Schlafen_AlbA_2_dom_sf"/>
</dbReference>
<dbReference type="Pfam" id="PF21247">
    <property type="entry name" value="Fic-like_C"/>
    <property type="match status" value="1"/>
</dbReference>
<dbReference type="Proteomes" id="UP000020077">
    <property type="component" value="Unassembled WGS sequence"/>
</dbReference>
<feature type="domain" description="Schlafen AlbA-2" evidence="1">
    <location>
        <begin position="14"/>
        <end position="127"/>
    </location>
</feature>
<accession>A0A080M523</accession>
<protein>
    <submittedName>
        <fullName evidence="3">Divergent AAA domain protein</fullName>
    </submittedName>
</protein>
<name>A0A080M523_9PROT</name>
<dbReference type="InterPro" id="IPR007421">
    <property type="entry name" value="Schlafen_AlbA_2_dom"/>
</dbReference>
<reference evidence="3 4" key="1">
    <citation type="submission" date="2014-02" db="EMBL/GenBank/DDBJ databases">
        <title>Expanding our view of genomic diversity in Candidatus Accumulibacter clades.</title>
        <authorList>
            <person name="Skennerton C.T."/>
            <person name="Barr J.J."/>
            <person name="Slater F.R."/>
            <person name="Bond P.L."/>
            <person name="Tyson G.W."/>
        </authorList>
    </citation>
    <scope>NUCLEOTIDE SEQUENCE [LARGE SCALE GENOMIC DNA]</scope>
    <source>
        <strain evidence="4">BA-91</strain>
    </source>
</reference>
<gene>
    <name evidence="3" type="ORF">AW09_002651</name>
</gene>